<keyword evidence="1" id="KW-0812">Transmembrane</keyword>
<reference evidence="3" key="1">
    <citation type="journal article" date="2019" name="Int. J. Syst. Evol. Microbiol.">
        <title>The Global Catalogue of Microorganisms (GCM) 10K type strain sequencing project: providing services to taxonomists for standard genome sequencing and annotation.</title>
        <authorList>
            <consortium name="The Broad Institute Genomics Platform"/>
            <consortium name="The Broad Institute Genome Sequencing Center for Infectious Disease"/>
            <person name="Wu L."/>
            <person name="Ma J."/>
        </authorList>
    </citation>
    <scope>NUCLEOTIDE SEQUENCE [LARGE SCALE GENOMIC DNA]</scope>
    <source>
        <strain evidence="3">CECT 7698</strain>
    </source>
</reference>
<sequence>MMRYEWIRRLPWAPLLSMVISATLALWLLWRPDLLSTLPLPLRLPLVVLGAWALGAGFMHGLGLQVRPGWPRRLLGEPTCWWLLGVFALIVLWRAF</sequence>
<dbReference type="Proteomes" id="UP001595579">
    <property type="component" value="Unassembled WGS sequence"/>
</dbReference>
<proteinExistence type="predicted"/>
<dbReference type="RefSeq" id="WP_386772199.1">
    <property type="nucleotide sequence ID" value="NZ_JBHRUG010000013.1"/>
</dbReference>
<name>A0ABV7LM99_9GAMM</name>
<dbReference type="Pfam" id="PF09600">
    <property type="entry name" value="Cyd_oper_YbgE"/>
    <property type="match status" value="1"/>
</dbReference>
<feature type="transmembrane region" description="Helical" evidence="1">
    <location>
        <begin position="42"/>
        <end position="62"/>
    </location>
</feature>
<accession>A0ABV7LM99</accession>
<dbReference type="InterPro" id="IPR011846">
    <property type="entry name" value="Cyd_oper_YbgE"/>
</dbReference>
<organism evidence="2 3">
    <name type="scientific">Litchfieldella rifensis</name>
    <dbReference type="NCBI Taxonomy" id="762643"/>
    <lineage>
        <taxon>Bacteria</taxon>
        <taxon>Pseudomonadati</taxon>
        <taxon>Pseudomonadota</taxon>
        <taxon>Gammaproteobacteria</taxon>
        <taxon>Oceanospirillales</taxon>
        <taxon>Halomonadaceae</taxon>
        <taxon>Litchfieldella</taxon>
    </lineage>
</organism>
<dbReference type="EMBL" id="JBHRUG010000013">
    <property type="protein sequence ID" value="MFC3283133.1"/>
    <property type="molecule type" value="Genomic_DNA"/>
</dbReference>
<evidence type="ECO:0000313" key="3">
    <source>
        <dbReference type="Proteomes" id="UP001595579"/>
    </source>
</evidence>
<keyword evidence="1" id="KW-1133">Transmembrane helix</keyword>
<evidence type="ECO:0000256" key="1">
    <source>
        <dbReference type="SAM" id="Phobius"/>
    </source>
</evidence>
<comment type="caution">
    <text evidence="2">The sequence shown here is derived from an EMBL/GenBank/DDBJ whole genome shotgun (WGS) entry which is preliminary data.</text>
</comment>
<keyword evidence="1" id="KW-0472">Membrane</keyword>
<feature type="transmembrane region" description="Helical" evidence="1">
    <location>
        <begin position="74"/>
        <end position="93"/>
    </location>
</feature>
<evidence type="ECO:0000313" key="2">
    <source>
        <dbReference type="EMBL" id="MFC3283133.1"/>
    </source>
</evidence>
<feature type="transmembrane region" description="Helical" evidence="1">
    <location>
        <begin position="12"/>
        <end position="30"/>
    </location>
</feature>
<gene>
    <name evidence="2" type="ORF">ACFOEV_05850</name>
</gene>
<protein>
    <submittedName>
        <fullName evidence="2">Cyd operon YbgE family protein</fullName>
    </submittedName>
</protein>
<keyword evidence="3" id="KW-1185">Reference proteome</keyword>